<dbReference type="EMBL" id="JAUSVO010000001">
    <property type="protein sequence ID" value="MDQ0436399.1"/>
    <property type="molecule type" value="Genomic_DNA"/>
</dbReference>
<comment type="caution">
    <text evidence="11">The sequence shown here is derived from an EMBL/GenBank/DDBJ whole genome shotgun (WGS) entry which is preliminary data.</text>
</comment>
<dbReference type="InterPro" id="IPR004839">
    <property type="entry name" value="Aminotransferase_I/II_large"/>
</dbReference>
<dbReference type="PROSITE" id="PS00105">
    <property type="entry name" value="AA_TRANSFER_CLASS_1"/>
    <property type="match status" value="1"/>
</dbReference>
<keyword evidence="12" id="KW-1185">Reference proteome</keyword>
<dbReference type="SUPFAM" id="SSF53383">
    <property type="entry name" value="PLP-dependent transferases"/>
    <property type="match status" value="1"/>
</dbReference>
<dbReference type="Gene3D" id="3.40.640.10">
    <property type="entry name" value="Type I PLP-dependent aspartate aminotransferase-like (Major domain)"/>
    <property type="match status" value="1"/>
</dbReference>
<dbReference type="PANTHER" id="PTHR42885">
    <property type="entry name" value="HISTIDINOL-PHOSPHATE AMINOTRANSFERASE-RELATED"/>
    <property type="match status" value="1"/>
</dbReference>
<keyword evidence="6" id="KW-0663">Pyridoxal phosphate</keyword>
<evidence type="ECO:0000256" key="7">
    <source>
        <dbReference type="ARBA" id="ARBA00023239"/>
    </source>
</evidence>
<accession>A0ABU0H271</accession>
<keyword evidence="5" id="KW-0169">Cobalamin biosynthesis</keyword>
<comment type="pathway">
    <text evidence="3">Cofactor biosynthesis; adenosylcobalamin biosynthesis.</text>
</comment>
<evidence type="ECO:0000313" key="12">
    <source>
        <dbReference type="Proteomes" id="UP001241603"/>
    </source>
</evidence>
<evidence type="ECO:0000256" key="1">
    <source>
        <dbReference type="ARBA" id="ARBA00001933"/>
    </source>
</evidence>
<comment type="cofactor">
    <cofactor evidence="1">
        <name>pyridoxal 5'-phosphate</name>
        <dbReference type="ChEBI" id="CHEBI:597326"/>
    </cofactor>
</comment>
<reference evidence="11 12" key="1">
    <citation type="submission" date="2023-07" db="EMBL/GenBank/DDBJ databases">
        <title>Genomic Encyclopedia of Type Strains, Phase IV (KMG-IV): sequencing the most valuable type-strain genomes for metagenomic binning, comparative biology and taxonomic classification.</title>
        <authorList>
            <person name="Goeker M."/>
        </authorList>
    </citation>
    <scope>NUCLEOTIDE SEQUENCE [LARGE SCALE GENOMIC DNA]</scope>
    <source>
        <strain evidence="11 12">B6-8</strain>
    </source>
</reference>
<comment type="catalytic activity">
    <reaction evidence="9">
        <text>O-phospho-L-threonine + H(+) = (R)-1-aminopropan-2-yl phosphate + CO2</text>
        <dbReference type="Rhea" id="RHEA:11492"/>
        <dbReference type="ChEBI" id="CHEBI:15378"/>
        <dbReference type="ChEBI" id="CHEBI:16526"/>
        <dbReference type="ChEBI" id="CHEBI:58563"/>
        <dbReference type="ChEBI" id="CHEBI:58675"/>
        <dbReference type="EC" id="4.1.1.81"/>
    </reaction>
</comment>
<evidence type="ECO:0000256" key="5">
    <source>
        <dbReference type="ARBA" id="ARBA00022573"/>
    </source>
</evidence>
<gene>
    <name evidence="11" type="ORF">QO014_000769</name>
</gene>
<dbReference type="InterPro" id="IPR005860">
    <property type="entry name" value="CobD"/>
</dbReference>
<proteinExistence type="predicted"/>
<keyword evidence="7" id="KW-0456">Lyase</keyword>
<feature type="domain" description="Aminotransferase class I/classII large" evidence="10">
    <location>
        <begin position="45"/>
        <end position="324"/>
    </location>
</feature>
<dbReference type="Pfam" id="PF00155">
    <property type="entry name" value="Aminotran_1_2"/>
    <property type="match status" value="1"/>
</dbReference>
<name>A0ABU0H271_9HYPH</name>
<dbReference type="NCBIfam" id="TIGR01140">
    <property type="entry name" value="L_thr_O3P_dcar"/>
    <property type="match status" value="1"/>
</dbReference>
<dbReference type="PANTHER" id="PTHR42885:SF1">
    <property type="entry name" value="THREONINE-PHOSPHATE DECARBOXYLASE"/>
    <property type="match status" value="1"/>
</dbReference>
<dbReference type="InterPro" id="IPR015422">
    <property type="entry name" value="PyrdxlP-dep_Trfase_small"/>
</dbReference>
<sequence length="330" mass="35285">MTIPRHGGGLRAAAAHYSIPLADWLDLSTGINPRSYPISPGDPVDWTRLPDPQSLAALTEAARCAYRVGAQLEIVPAPGTDLALRLLPLIAPEGAVDILAPTYSGHEEGWRNAGRTVGRIAEIDAGGAPILVLANPNNPDGRTVDPLQLLRTARLLAAKGGLLVVDEAFADLDPSLSLLPIIGDEPVVVLRSFGKFFGLAGLRLGFVIGAPAPCTRLRALLGDWPVSGPAITAGIAALRDTAWQDATRIALAADRQRLADLLEPAGLRVIGGTDLFLLARSARAQEIHMRLAKRGIWTRIFAEDQSLIRFGMPPECAFDRLEEALRKRGR</sequence>
<dbReference type="CDD" id="cd00609">
    <property type="entry name" value="AAT_like"/>
    <property type="match status" value="1"/>
</dbReference>
<comment type="function">
    <text evidence="2">Decarboxylates L-threonine-O-3-phosphate to yield (R)-1-amino-2-propanol O-2-phosphate, the precursor for the linkage between the nucleotide loop and the corrin ring in cobalamin.</text>
</comment>
<evidence type="ECO:0000256" key="3">
    <source>
        <dbReference type="ARBA" id="ARBA00004953"/>
    </source>
</evidence>
<dbReference type="Proteomes" id="UP001241603">
    <property type="component" value="Unassembled WGS sequence"/>
</dbReference>
<evidence type="ECO:0000256" key="6">
    <source>
        <dbReference type="ARBA" id="ARBA00022898"/>
    </source>
</evidence>
<evidence type="ECO:0000259" key="10">
    <source>
        <dbReference type="Pfam" id="PF00155"/>
    </source>
</evidence>
<evidence type="ECO:0000256" key="9">
    <source>
        <dbReference type="ARBA" id="ARBA00048531"/>
    </source>
</evidence>
<dbReference type="Gene3D" id="3.90.1150.10">
    <property type="entry name" value="Aspartate Aminotransferase, domain 1"/>
    <property type="match status" value="1"/>
</dbReference>
<dbReference type="InterPro" id="IPR015421">
    <property type="entry name" value="PyrdxlP-dep_Trfase_major"/>
</dbReference>
<evidence type="ECO:0000256" key="2">
    <source>
        <dbReference type="ARBA" id="ARBA00003444"/>
    </source>
</evidence>
<evidence type="ECO:0000256" key="4">
    <source>
        <dbReference type="ARBA" id="ARBA00012285"/>
    </source>
</evidence>
<evidence type="ECO:0000313" key="11">
    <source>
        <dbReference type="EMBL" id="MDQ0436399.1"/>
    </source>
</evidence>
<organism evidence="11 12">
    <name type="scientific">Kaistia dalseonensis</name>
    <dbReference type="NCBI Taxonomy" id="410840"/>
    <lineage>
        <taxon>Bacteria</taxon>
        <taxon>Pseudomonadati</taxon>
        <taxon>Pseudomonadota</taxon>
        <taxon>Alphaproteobacteria</taxon>
        <taxon>Hyphomicrobiales</taxon>
        <taxon>Kaistiaceae</taxon>
        <taxon>Kaistia</taxon>
    </lineage>
</organism>
<evidence type="ECO:0000256" key="8">
    <source>
        <dbReference type="ARBA" id="ARBA00029996"/>
    </source>
</evidence>
<dbReference type="InterPro" id="IPR004838">
    <property type="entry name" value="NHTrfase_class1_PyrdxlP-BS"/>
</dbReference>
<dbReference type="InterPro" id="IPR015424">
    <property type="entry name" value="PyrdxlP-dep_Trfase"/>
</dbReference>
<dbReference type="EC" id="4.1.1.81" evidence="4"/>
<protein>
    <recommendedName>
        <fullName evidence="4">threonine-phosphate decarboxylase</fullName>
        <ecNumber evidence="4">4.1.1.81</ecNumber>
    </recommendedName>
    <alternativeName>
        <fullName evidence="8">L-threonine-O-3-phosphate decarboxylase</fullName>
    </alternativeName>
</protein>